<dbReference type="SUPFAM" id="SSF74650">
    <property type="entry name" value="Galactose mutarotase-like"/>
    <property type="match status" value="1"/>
</dbReference>
<evidence type="ECO:0000256" key="8">
    <source>
        <dbReference type="ARBA" id="ARBA00023295"/>
    </source>
</evidence>
<evidence type="ECO:0000256" key="2">
    <source>
        <dbReference type="ARBA" id="ARBA00004833"/>
    </source>
</evidence>
<dbReference type="Pfam" id="PF13802">
    <property type="entry name" value="Gal_mutarotas_2"/>
    <property type="match status" value="1"/>
</dbReference>
<evidence type="ECO:0000256" key="10">
    <source>
        <dbReference type="RuleBase" id="RU361185"/>
    </source>
</evidence>
<evidence type="ECO:0000259" key="13">
    <source>
        <dbReference type="Pfam" id="PF21365"/>
    </source>
</evidence>
<dbReference type="Pfam" id="PF01055">
    <property type="entry name" value="Glyco_hydro_31_2nd"/>
    <property type="match status" value="1"/>
</dbReference>
<dbReference type="PANTHER" id="PTHR22762">
    <property type="entry name" value="ALPHA-GLUCOSIDASE"/>
    <property type="match status" value="1"/>
</dbReference>
<comment type="similarity">
    <text evidence="3 10">Belongs to the glycosyl hydrolase 31 family.</text>
</comment>
<keyword evidence="7" id="KW-0325">Glycoprotein</keyword>
<evidence type="ECO:0000259" key="12">
    <source>
        <dbReference type="Pfam" id="PF13802"/>
    </source>
</evidence>
<protein>
    <recommendedName>
        <fullName evidence="9">Glucosidase II subunit alpha</fullName>
    </recommendedName>
</protein>
<organism evidence="14 15">
    <name type="scientific">Hanseniaspora valbyensis NRRL Y-1626</name>
    <dbReference type="NCBI Taxonomy" id="766949"/>
    <lineage>
        <taxon>Eukaryota</taxon>
        <taxon>Fungi</taxon>
        <taxon>Dikarya</taxon>
        <taxon>Ascomycota</taxon>
        <taxon>Saccharomycotina</taxon>
        <taxon>Saccharomycetes</taxon>
        <taxon>Saccharomycodales</taxon>
        <taxon>Saccharomycodaceae</taxon>
        <taxon>Hanseniaspora</taxon>
    </lineage>
</organism>
<accession>A0A1B7TG75</accession>
<dbReference type="Gene3D" id="2.60.40.1180">
    <property type="entry name" value="Golgi alpha-mannosidase II"/>
    <property type="match status" value="2"/>
</dbReference>
<dbReference type="GO" id="GO:0017177">
    <property type="term" value="C:glucosidase II complex"/>
    <property type="evidence" value="ECO:0007669"/>
    <property type="project" value="TreeGrafter"/>
</dbReference>
<dbReference type="InterPro" id="IPR011013">
    <property type="entry name" value="Gal_mutarotase_sf_dom"/>
</dbReference>
<comment type="subcellular location">
    <subcellularLocation>
        <location evidence="1">Endoplasmic reticulum</location>
    </subcellularLocation>
</comment>
<name>A0A1B7TG75_9ASCO</name>
<proteinExistence type="inferred from homology"/>
<feature type="domain" description="Glycoside hydrolase family 31 TIM barrel" evidence="11">
    <location>
        <begin position="383"/>
        <end position="714"/>
    </location>
</feature>
<keyword evidence="5 10" id="KW-0378">Hydrolase</keyword>
<dbReference type="GO" id="GO:0006491">
    <property type="term" value="P:N-glycan processing"/>
    <property type="evidence" value="ECO:0007669"/>
    <property type="project" value="TreeGrafter"/>
</dbReference>
<dbReference type="OrthoDB" id="1334205at2759"/>
<evidence type="ECO:0000256" key="1">
    <source>
        <dbReference type="ARBA" id="ARBA00004240"/>
    </source>
</evidence>
<keyword evidence="15" id="KW-1185">Reference proteome</keyword>
<dbReference type="InterPro" id="IPR048395">
    <property type="entry name" value="Glyco_hydro_31_C"/>
</dbReference>
<evidence type="ECO:0000256" key="9">
    <source>
        <dbReference type="ARBA" id="ARBA00042895"/>
    </source>
</evidence>
<dbReference type="GO" id="GO:0030246">
    <property type="term" value="F:carbohydrate binding"/>
    <property type="evidence" value="ECO:0007669"/>
    <property type="project" value="InterPro"/>
</dbReference>
<dbReference type="CDD" id="cd14752">
    <property type="entry name" value="GH31_N"/>
    <property type="match status" value="1"/>
</dbReference>
<dbReference type="GO" id="GO:0090599">
    <property type="term" value="F:alpha-glucosidase activity"/>
    <property type="evidence" value="ECO:0007669"/>
    <property type="project" value="TreeGrafter"/>
</dbReference>
<dbReference type="PANTHER" id="PTHR22762:SF54">
    <property type="entry name" value="BCDNA.GH04962"/>
    <property type="match status" value="1"/>
</dbReference>
<dbReference type="Proteomes" id="UP000092321">
    <property type="component" value="Unassembled WGS sequence"/>
</dbReference>
<dbReference type="Gene3D" id="2.60.40.1760">
    <property type="entry name" value="glycosyl hydrolase (family 31)"/>
    <property type="match status" value="1"/>
</dbReference>
<gene>
    <name evidence="14" type="ORF">HANVADRAFT_52165</name>
</gene>
<dbReference type="InterPro" id="IPR000322">
    <property type="entry name" value="Glyco_hydro_31_TIM"/>
</dbReference>
<dbReference type="InterPro" id="IPR025887">
    <property type="entry name" value="Glyco_hydro_31_N_dom"/>
</dbReference>
<keyword evidence="4" id="KW-0732">Signal</keyword>
<keyword evidence="6" id="KW-0256">Endoplasmic reticulum</keyword>
<comment type="pathway">
    <text evidence="2">Glycan metabolism; N-glycan metabolism.</text>
</comment>
<dbReference type="CDD" id="cd06603">
    <property type="entry name" value="GH31_GANC_GANAB_alpha"/>
    <property type="match status" value="1"/>
</dbReference>
<evidence type="ECO:0000256" key="5">
    <source>
        <dbReference type="ARBA" id="ARBA00022801"/>
    </source>
</evidence>
<dbReference type="Gene3D" id="3.20.20.80">
    <property type="entry name" value="Glycosidases"/>
    <property type="match status" value="1"/>
</dbReference>
<feature type="domain" description="Glycoside hydrolase family 31 N-terminal" evidence="12">
    <location>
        <begin position="177"/>
        <end position="338"/>
    </location>
</feature>
<dbReference type="GO" id="GO:0005975">
    <property type="term" value="P:carbohydrate metabolic process"/>
    <property type="evidence" value="ECO:0007669"/>
    <property type="project" value="InterPro"/>
</dbReference>
<dbReference type="EMBL" id="LXPE01000007">
    <property type="protein sequence ID" value="OBA27742.1"/>
    <property type="molecule type" value="Genomic_DNA"/>
</dbReference>
<dbReference type="Pfam" id="PF21365">
    <property type="entry name" value="Glyco_hydro_31_3rd"/>
    <property type="match status" value="1"/>
</dbReference>
<sequence length="930" mass="109016">MNSEEFNKTLMNYFINVNDLQLNETGKIKGEIIKKFTHMGKNNDTNNNEGNFQSVFLPFEIQFNPQNNDNMFRFIVDEHRTRDMKRNIPDKMEIDRFRNTSEYSFNDPNWFEWDLDSDKETKGYTLEMIDLQDNEMNINNFDTNNVYGYGAEDTSSLRYLLIFPTLQPDIKIKFHLLPTFKIEVLYKDVAVLAINDENLFNFEHLRSINSRNKNISPMETDFGSFRSDSRYYTAEHKEKMFFEREAYKFGPQSIGLDFKFKNNIKQVYGIPEHPGSLKLLNTWNDTELEPYRLFNIDAFDYSHVNNDPLYGSIPFMLGVSNNCSVGIFSNNPSDTDIDIQYNQNNVLTHWITETNILDFIIFVEDSPERLLTSYTDLTGNVQLPLLSSLGYHQSRWNYESSLDLLYNNEMFKELEIPIDFFWLDIDYTEDRKYFTWLKEAFSNVTDLLVKFDEDGGKNLVAIIDPHLKTDYFISDQVIENGLAIKDSKFDNLVAECWPGDSVWLDFLDNGKAYELWHQFYENFLESATSANISNFHAWNDMNEPSLFKKFETTMQLDAIHNNGFEHRSLHNLYGLSMHETTYKSMKDIYGNVKRPFVLTRSFFAGSQKTAATWTGDNFAKWEYLENSVPMILSSGLAGMPFIGADVGGFFDNPSFDLLVRWYQLAVFYPFFRAHAHIDTTRREPHVIMEQSEYHGNLMKEAILERYQLLNYIYNEFEKSTKNGQPILKPLFWKNFNSTDSSIFDIEDQFYLADLIVKPITKPNVEQVEMILPENNDLYYNFNNYSEKFEFGIEKKEDRTVTLNVTMDSIPIFIEGGSVLFLKETPRRSSSAMRYDNFTIILAPDKKGNCKKTQIYIDDGETYEYQSTDKYIKSFISYSNGKFVVESEHSNLEEIPQYIEKIVLLGTDDLEHYKVIEDLEIPLFENTTHLL</sequence>
<evidence type="ECO:0000256" key="4">
    <source>
        <dbReference type="ARBA" id="ARBA00022729"/>
    </source>
</evidence>
<evidence type="ECO:0000256" key="6">
    <source>
        <dbReference type="ARBA" id="ARBA00022824"/>
    </source>
</evidence>
<dbReference type="SUPFAM" id="SSF51011">
    <property type="entry name" value="Glycosyl hydrolase domain"/>
    <property type="match status" value="1"/>
</dbReference>
<dbReference type="InterPro" id="IPR013780">
    <property type="entry name" value="Glyco_hydro_b"/>
</dbReference>
<reference evidence="15" key="1">
    <citation type="journal article" date="2016" name="Proc. Natl. Acad. Sci. U.S.A.">
        <title>Comparative genomics of biotechnologically important yeasts.</title>
        <authorList>
            <person name="Riley R."/>
            <person name="Haridas S."/>
            <person name="Wolfe K.H."/>
            <person name="Lopes M.R."/>
            <person name="Hittinger C.T."/>
            <person name="Goeker M."/>
            <person name="Salamov A.A."/>
            <person name="Wisecaver J.H."/>
            <person name="Long T.M."/>
            <person name="Calvey C.H."/>
            <person name="Aerts A.L."/>
            <person name="Barry K.W."/>
            <person name="Choi C."/>
            <person name="Clum A."/>
            <person name="Coughlan A.Y."/>
            <person name="Deshpande S."/>
            <person name="Douglass A.P."/>
            <person name="Hanson S.J."/>
            <person name="Klenk H.-P."/>
            <person name="LaButti K.M."/>
            <person name="Lapidus A."/>
            <person name="Lindquist E.A."/>
            <person name="Lipzen A.M."/>
            <person name="Meier-Kolthoff J.P."/>
            <person name="Ohm R.A."/>
            <person name="Otillar R.P."/>
            <person name="Pangilinan J.L."/>
            <person name="Peng Y."/>
            <person name="Rokas A."/>
            <person name="Rosa C.A."/>
            <person name="Scheuner C."/>
            <person name="Sibirny A.A."/>
            <person name="Slot J.C."/>
            <person name="Stielow J.B."/>
            <person name="Sun H."/>
            <person name="Kurtzman C.P."/>
            <person name="Blackwell M."/>
            <person name="Grigoriev I.V."/>
            <person name="Jeffries T.W."/>
        </authorList>
    </citation>
    <scope>NUCLEOTIDE SEQUENCE [LARGE SCALE GENOMIC DNA]</scope>
    <source>
        <strain evidence="15">NRRL Y-1626</strain>
    </source>
</reference>
<dbReference type="SUPFAM" id="SSF51445">
    <property type="entry name" value="(Trans)glycosidases"/>
    <property type="match status" value="1"/>
</dbReference>
<evidence type="ECO:0000256" key="7">
    <source>
        <dbReference type="ARBA" id="ARBA00023180"/>
    </source>
</evidence>
<evidence type="ECO:0000313" key="14">
    <source>
        <dbReference type="EMBL" id="OBA27742.1"/>
    </source>
</evidence>
<dbReference type="InterPro" id="IPR017853">
    <property type="entry name" value="GH"/>
</dbReference>
<keyword evidence="8 10" id="KW-0326">Glycosidase</keyword>
<evidence type="ECO:0000256" key="3">
    <source>
        <dbReference type="ARBA" id="ARBA00007806"/>
    </source>
</evidence>
<dbReference type="AlphaFoldDB" id="A0A1B7TG75"/>
<evidence type="ECO:0000313" key="15">
    <source>
        <dbReference type="Proteomes" id="UP000092321"/>
    </source>
</evidence>
<comment type="caution">
    <text evidence="14">The sequence shown here is derived from an EMBL/GenBank/DDBJ whole genome shotgun (WGS) entry which is preliminary data.</text>
</comment>
<feature type="domain" description="Glycosyl hydrolase family 31 C-terminal" evidence="13">
    <location>
        <begin position="723"/>
        <end position="819"/>
    </location>
</feature>
<evidence type="ECO:0000259" key="11">
    <source>
        <dbReference type="Pfam" id="PF01055"/>
    </source>
</evidence>